<evidence type="ECO:0000259" key="3">
    <source>
        <dbReference type="PROSITE" id="PS51186"/>
    </source>
</evidence>
<feature type="domain" description="N-acetyltransferase" evidence="3">
    <location>
        <begin position="1"/>
        <end position="157"/>
    </location>
</feature>
<dbReference type="PANTHER" id="PTHR43072:SF23">
    <property type="entry name" value="UPF0039 PROTEIN C11D3.02C"/>
    <property type="match status" value="1"/>
</dbReference>
<keyword evidence="1" id="KW-0808">Transferase</keyword>
<dbReference type="RefSeq" id="WP_284325077.1">
    <property type="nucleotide sequence ID" value="NZ_BSPP01000007.1"/>
</dbReference>
<dbReference type="AlphaFoldDB" id="A0AA37X3L1"/>
<name>A0AA37X3L1_9RHOB</name>
<keyword evidence="5" id="KW-1185">Reference proteome</keyword>
<keyword evidence="2" id="KW-0012">Acyltransferase</keyword>
<evidence type="ECO:0000313" key="4">
    <source>
        <dbReference type="EMBL" id="GLS86886.1"/>
    </source>
</evidence>
<accession>A0AA37X3L1</accession>
<organism evidence="4 5">
    <name type="scientific">Cypionkella aquatica</name>
    <dbReference type="NCBI Taxonomy" id="1756042"/>
    <lineage>
        <taxon>Bacteria</taxon>
        <taxon>Pseudomonadati</taxon>
        <taxon>Pseudomonadota</taxon>
        <taxon>Alphaproteobacteria</taxon>
        <taxon>Rhodobacterales</taxon>
        <taxon>Paracoccaceae</taxon>
        <taxon>Cypionkella</taxon>
    </lineage>
</organism>
<dbReference type="Pfam" id="PF00583">
    <property type="entry name" value="Acetyltransf_1"/>
    <property type="match status" value="1"/>
</dbReference>
<dbReference type="InterPro" id="IPR000182">
    <property type="entry name" value="GNAT_dom"/>
</dbReference>
<dbReference type="Proteomes" id="UP001157355">
    <property type="component" value="Unassembled WGS sequence"/>
</dbReference>
<protein>
    <submittedName>
        <fullName evidence="4">N-acetyltransferase</fullName>
    </submittedName>
</protein>
<evidence type="ECO:0000256" key="2">
    <source>
        <dbReference type="ARBA" id="ARBA00023315"/>
    </source>
</evidence>
<dbReference type="Gene3D" id="3.40.630.30">
    <property type="match status" value="1"/>
</dbReference>
<dbReference type="PANTHER" id="PTHR43072">
    <property type="entry name" value="N-ACETYLTRANSFERASE"/>
    <property type="match status" value="1"/>
</dbReference>
<dbReference type="PROSITE" id="PS51186">
    <property type="entry name" value="GNAT"/>
    <property type="match status" value="1"/>
</dbReference>
<dbReference type="EMBL" id="BSPP01000007">
    <property type="protein sequence ID" value="GLS86886.1"/>
    <property type="molecule type" value="Genomic_DNA"/>
</dbReference>
<sequence length="157" mass="16845">MIRPARPEDARDLAALWNPWIRDTAITFAAAEKSQADVAALIAARDCFLVYINNGLQGFATYSQFRNGNGYATCMEHTIILSPTARGLGAGRALMGAVEAHAKAAGAHQMIGAISAENPAGHAFHAAVGYHEIAIIRDAGFKFGRFIDLVLMQKFLS</sequence>
<dbReference type="InterPro" id="IPR016181">
    <property type="entry name" value="Acyl_CoA_acyltransferase"/>
</dbReference>
<dbReference type="CDD" id="cd04301">
    <property type="entry name" value="NAT_SF"/>
    <property type="match status" value="1"/>
</dbReference>
<reference evidence="4 5" key="1">
    <citation type="journal article" date="2014" name="Int. J. Syst. Evol. Microbiol.">
        <title>Complete genome sequence of Corynebacterium casei LMG S-19264T (=DSM 44701T), isolated from a smear-ripened cheese.</title>
        <authorList>
            <consortium name="US DOE Joint Genome Institute (JGI-PGF)"/>
            <person name="Walter F."/>
            <person name="Albersmeier A."/>
            <person name="Kalinowski J."/>
            <person name="Ruckert C."/>
        </authorList>
    </citation>
    <scope>NUCLEOTIDE SEQUENCE [LARGE SCALE GENOMIC DNA]</scope>
    <source>
        <strain evidence="4 5">NBRC 111766</strain>
    </source>
</reference>
<evidence type="ECO:0000256" key="1">
    <source>
        <dbReference type="ARBA" id="ARBA00022679"/>
    </source>
</evidence>
<dbReference type="GO" id="GO:0016747">
    <property type="term" value="F:acyltransferase activity, transferring groups other than amino-acyl groups"/>
    <property type="evidence" value="ECO:0007669"/>
    <property type="project" value="InterPro"/>
</dbReference>
<gene>
    <name evidence="4" type="ORF">GCM10010873_18600</name>
</gene>
<comment type="caution">
    <text evidence="4">The sequence shown here is derived from an EMBL/GenBank/DDBJ whole genome shotgun (WGS) entry which is preliminary data.</text>
</comment>
<proteinExistence type="predicted"/>
<dbReference type="SUPFAM" id="SSF55729">
    <property type="entry name" value="Acyl-CoA N-acyltransferases (Nat)"/>
    <property type="match status" value="1"/>
</dbReference>
<evidence type="ECO:0000313" key="5">
    <source>
        <dbReference type="Proteomes" id="UP001157355"/>
    </source>
</evidence>